<sequence length="473" mass="52222">MSCVPFKLFRSFPSRLLDRSSPPKTLKPTAALLARIFRSGLLPVNFSSFVPAAAAGDNLSSLLLSSGNVAEWNALISTLSRNGFPSLALQTFSLMHRLALPLDSYSLCSALAAASLASSDTNRGRQIHAFVCKSGDISSVFVSGALIDFYARKGELQDAQQVFDEIPYRNTVCLNALLSGYVHKRLFKEGVSLFLSMQSLIEPDGLTISTILKICAEEAVIRLGMECHAYVIRRLESMEKDAFLSSSLIEMYGKCGYAAKARLFFYTRNRRRGKGRSDIVLWTSLLNAHGRNGQFDEVISAFEGMLSEGTLPDEIIFLVVLSACARSGNVMKGIIFFELMVKFYSLSPWCEHYSCVIDMLCKAGELEKAWSFVNEIVMEDNDEGRLISVSAWGAILSACSDSGNVKIGQIAFQRARKLDPDNAGIYVELSNLYARAGMWDELDEIRQLIEERGMKKDVGFSRLEVGLARSNTG</sequence>
<dbReference type="EC" id="3.6.1.-" evidence="3"/>
<reference evidence="3 4" key="1">
    <citation type="journal article" date="2017" name="Nature">
        <title>The Apostasia genome and the evolution of orchids.</title>
        <authorList>
            <person name="Zhang G.Q."/>
            <person name="Liu K.W."/>
            <person name="Li Z."/>
            <person name="Lohaus R."/>
            <person name="Hsiao Y.Y."/>
            <person name="Niu S.C."/>
            <person name="Wang J.Y."/>
            <person name="Lin Y.C."/>
            <person name="Xu Q."/>
            <person name="Chen L.J."/>
            <person name="Yoshida K."/>
            <person name="Fujiwara S."/>
            <person name="Wang Z.W."/>
            <person name="Zhang Y.Q."/>
            <person name="Mitsuda N."/>
            <person name="Wang M."/>
            <person name="Liu G.H."/>
            <person name="Pecoraro L."/>
            <person name="Huang H.X."/>
            <person name="Xiao X.J."/>
            <person name="Lin M."/>
            <person name="Wu X.Y."/>
            <person name="Wu W.L."/>
            <person name="Chen Y.Y."/>
            <person name="Chang S.B."/>
            <person name="Sakamoto S."/>
            <person name="Ohme-Takagi M."/>
            <person name="Yagi M."/>
            <person name="Zeng S.J."/>
            <person name="Shen C.Y."/>
            <person name="Yeh C.M."/>
            <person name="Luo Y.B."/>
            <person name="Tsai W.C."/>
            <person name="Van de Peer Y."/>
            <person name="Liu Z.J."/>
        </authorList>
    </citation>
    <scope>NUCLEOTIDE SEQUENCE [LARGE SCALE GENOMIC DNA]</scope>
    <source>
        <strain evidence="4">cv. Shenzhen</strain>
        <tissue evidence="3">Stem</tissue>
    </source>
</reference>
<dbReference type="InterPro" id="IPR002885">
    <property type="entry name" value="PPR_rpt"/>
</dbReference>
<dbReference type="GO" id="GO:0003723">
    <property type="term" value="F:RNA binding"/>
    <property type="evidence" value="ECO:0007669"/>
    <property type="project" value="InterPro"/>
</dbReference>
<evidence type="ECO:0000313" key="4">
    <source>
        <dbReference type="Proteomes" id="UP000236161"/>
    </source>
</evidence>
<dbReference type="GO" id="GO:0009451">
    <property type="term" value="P:RNA modification"/>
    <property type="evidence" value="ECO:0007669"/>
    <property type="project" value="InterPro"/>
</dbReference>
<name>A0A2I0B9I6_9ASPA</name>
<dbReference type="PANTHER" id="PTHR47926">
    <property type="entry name" value="PENTATRICOPEPTIDE REPEAT-CONTAINING PROTEIN"/>
    <property type="match status" value="1"/>
</dbReference>
<gene>
    <name evidence="3" type="primary">PCMP-H43</name>
    <name evidence="3" type="ORF">AXF42_Ash007205</name>
</gene>
<organism evidence="3 4">
    <name type="scientific">Apostasia shenzhenica</name>
    <dbReference type="NCBI Taxonomy" id="1088818"/>
    <lineage>
        <taxon>Eukaryota</taxon>
        <taxon>Viridiplantae</taxon>
        <taxon>Streptophyta</taxon>
        <taxon>Embryophyta</taxon>
        <taxon>Tracheophyta</taxon>
        <taxon>Spermatophyta</taxon>
        <taxon>Magnoliopsida</taxon>
        <taxon>Liliopsida</taxon>
        <taxon>Asparagales</taxon>
        <taxon>Orchidaceae</taxon>
        <taxon>Apostasioideae</taxon>
        <taxon>Apostasia</taxon>
    </lineage>
</organism>
<keyword evidence="1" id="KW-0677">Repeat</keyword>
<evidence type="ECO:0000256" key="1">
    <source>
        <dbReference type="ARBA" id="ARBA00022737"/>
    </source>
</evidence>
<dbReference type="Gene3D" id="1.25.40.10">
    <property type="entry name" value="Tetratricopeptide repeat domain"/>
    <property type="match status" value="3"/>
</dbReference>
<dbReference type="GO" id="GO:0016787">
    <property type="term" value="F:hydrolase activity"/>
    <property type="evidence" value="ECO:0007669"/>
    <property type="project" value="UniProtKB-KW"/>
</dbReference>
<dbReference type="AlphaFoldDB" id="A0A2I0B9I6"/>
<dbReference type="FunFam" id="1.25.40.10:FF:000090">
    <property type="entry name" value="Pentatricopeptide repeat-containing protein, chloroplastic"/>
    <property type="match status" value="1"/>
</dbReference>
<evidence type="ECO:0000313" key="3">
    <source>
        <dbReference type="EMBL" id="PKA64460.1"/>
    </source>
</evidence>
<dbReference type="OrthoDB" id="1917168at2759"/>
<dbReference type="Proteomes" id="UP000236161">
    <property type="component" value="Unassembled WGS sequence"/>
</dbReference>
<accession>A0A2I0B9I6</accession>
<feature type="repeat" description="PPR" evidence="2">
    <location>
        <begin position="68"/>
        <end position="102"/>
    </location>
</feature>
<evidence type="ECO:0000256" key="2">
    <source>
        <dbReference type="PROSITE-ProRule" id="PRU00708"/>
    </source>
</evidence>
<proteinExistence type="predicted"/>
<dbReference type="FunFam" id="1.25.40.10:FF:000285">
    <property type="entry name" value="Pentatricopeptide repeat-containing protein, chloroplastic"/>
    <property type="match status" value="1"/>
</dbReference>
<dbReference type="Pfam" id="PF20431">
    <property type="entry name" value="E_motif"/>
    <property type="match status" value="1"/>
</dbReference>
<dbReference type="NCBIfam" id="TIGR00756">
    <property type="entry name" value="PPR"/>
    <property type="match status" value="2"/>
</dbReference>
<protein>
    <submittedName>
        <fullName evidence="3">Pentatricopeptide repeat-containing protein</fullName>
        <ecNumber evidence="3">3.6.1.-</ecNumber>
    </submittedName>
</protein>
<dbReference type="SUPFAM" id="SSF48452">
    <property type="entry name" value="TPR-like"/>
    <property type="match status" value="1"/>
</dbReference>
<dbReference type="InterPro" id="IPR011990">
    <property type="entry name" value="TPR-like_helical_dom_sf"/>
</dbReference>
<feature type="repeat" description="PPR" evidence="2">
    <location>
        <begin position="278"/>
        <end position="312"/>
    </location>
</feature>
<dbReference type="InterPro" id="IPR046848">
    <property type="entry name" value="E_motif"/>
</dbReference>
<dbReference type="PROSITE" id="PS51375">
    <property type="entry name" value="PPR"/>
    <property type="match status" value="2"/>
</dbReference>
<dbReference type="Pfam" id="PF01535">
    <property type="entry name" value="PPR"/>
    <property type="match status" value="6"/>
</dbReference>
<dbReference type="InterPro" id="IPR046960">
    <property type="entry name" value="PPR_At4g14850-like_plant"/>
</dbReference>
<keyword evidence="3" id="KW-0378">Hydrolase</keyword>
<dbReference type="EMBL" id="KZ451903">
    <property type="protein sequence ID" value="PKA64460.1"/>
    <property type="molecule type" value="Genomic_DNA"/>
</dbReference>
<dbReference type="PANTHER" id="PTHR47926:SF386">
    <property type="entry name" value="PENTATRICOPEPTIDE REPEAT-CONTAINING PROTEIN"/>
    <property type="match status" value="1"/>
</dbReference>
<keyword evidence="4" id="KW-1185">Reference proteome</keyword>